<dbReference type="GO" id="GO:0005737">
    <property type="term" value="C:cytoplasm"/>
    <property type="evidence" value="ECO:0007669"/>
    <property type="project" value="UniProtKB-SubCell"/>
</dbReference>
<gene>
    <name evidence="6 8" type="primary">sigI</name>
    <name evidence="8" type="ORF">D1B33_12175</name>
</gene>
<comment type="activity regulation">
    <text evidence="6">Negatively regulated by the anti-sigma-I factor RsgI.</text>
</comment>
<dbReference type="Gene3D" id="1.10.1740.10">
    <property type="match status" value="1"/>
</dbReference>
<dbReference type="RefSeq" id="WP_118876671.1">
    <property type="nucleotide sequence ID" value="NZ_QWEI01000006.1"/>
</dbReference>
<dbReference type="EMBL" id="QWEI01000006">
    <property type="protein sequence ID" value="RHW35852.1"/>
    <property type="molecule type" value="Genomic_DNA"/>
</dbReference>
<sequence length="246" mass="28700">MLLSIIHGLFEKQNMNQLVLKAKAGNEEVLNDLLFAGTPFIKRTASFVCKRPIDEHDEEFSVAMSGFYEAVIAFNVKEAASFQTFAHLIIKRRLIDYLRRETTLKERHMLLEPANDESSDQHFIFDKQSIHTYNEKQRATSRKDELIHYKNLLAEFNLTFEQLTKSSPKHADSRKTAFQIAQLIADTEELYTYLIKNKKLPSKDIEALVEVSRKTVERHRKYIISVVLLLKSDFHYIKDYVKGVMQ</sequence>
<keyword evidence="6" id="KW-0346">Stress response</keyword>
<evidence type="ECO:0000313" key="9">
    <source>
        <dbReference type="Proteomes" id="UP000265692"/>
    </source>
</evidence>
<dbReference type="AlphaFoldDB" id="A0A396S6D5"/>
<keyword evidence="5 6" id="KW-0804">Transcription</keyword>
<dbReference type="InterPro" id="IPR013325">
    <property type="entry name" value="RNA_pol_sigma_r2"/>
</dbReference>
<dbReference type="Proteomes" id="UP000265692">
    <property type="component" value="Unassembled WGS sequence"/>
</dbReference>
<dbReference type="GO" id="GO:0006352">
    <property type="term" value="P:DNA-templated transcription initiation"/>
    <property type="evidence" value="ECO:0007669"/>
    <property type="project" value="UniProtKB-UniRule"/>
</dbReference>
<feature type="short sequence motif" description="Polymerase core binding" evidence="6">
    <location>
        <begin position="58"/>
        <end position="71"/>
    </location>
</feature>
<name>A0A396S6D5_9BACL</name>
<feature type="DNA-binding region" description="H-T-H motif" evidence="6">
    <location>
        <begin position="202"/>
        <end position="221"/>
    </location>
</feature>
<comment type="caution">
    <text evidence="8">The sequence shown here is derived from an EMBL/GenBank/DDBJ whole genome shotgun (WGS) entry which is preliminary data.</text>
</comment>
<dbReference type="GO" id="GO:0003677">
    <property type="term" value="F:DNA binding"/>
    <property type="evidence" value="ECO:0007669"/>
    <property type="project" value="UniProtKB-UniRule"/>
</dbReference>
<keyword evidence="3 6" id="KW-0731">Sigma factor</keyword>
<dbReference type="SUPFAM" id="SSF88946">
    <property type="entry name" value="Sigma2 domain of RNA polymerase sigma factors"/>
    <property type="match status" value="1"/>
</dbReference>
<dbReference type="InterPro" id="IPR014244">
    <property type="entry name" value="RNA_pol_sigma-I"/>
</dbReference>
<evidence type="ECO:0000256" key="1">
    <source>
        <dbReference type="ARBA" id="ARBA00022490"/>
    </source>
</evidence>
<dbReference type="OrthoDB" id="3190733at2"/>
<reference evidence="8 9" key="1">
    <citation type="submission" date="2018-08" db="EMBL/GenBank/DDBJ databases">
        <title>Lysinibacillus sp. YLB-03 draft genome sequence.</title>
        <authorList>
            <person name="Yu L."/>
        </authorList>
    </citation>
    <scope>NUCLEOTIDE SEQUENCE [LARGE SCALE GENOMIC DNA]</scope>
    <source>
        <strain evidence="8 9">YLB-03</strain>
    </source>
</reference>
<dbReference type="InterPro" id="IPR007627">
    <property type="entry name" value="RNA_pol_sigma70_r2"/>
</dbReference>
<organism evidence="8 9">
    <name type="scientific">Ureibacillus yapensis</name>
    <dbReference type="NCBI Taxonomy" id="2304605"/>
    <lineage>
        <taxon>Bacteria</taxon>
        <taxon>Bacillati</taxon>
        <taxon>Bacillota</taxon>
        <taxon>Bacilli</taxon>
        <taxon>Bacillales</taxon>
        <taxon>Caryophanaceae</taxon>
        <taxon>Ureibacillus</taxon>
    </lineage>
</organism>
<proteinExistence type="inferred from homology"/>
<dbReference type="HAMAP" id="MF_02064">
    <property type="entry name" value="Sigma70_SigI"/>
    <property type="match status" value="1"/>
</dbReference>
<dbReference type="PIRSF" id="PIRSF038953">
    <property type="entry name" value="SigI"/>
    <property type="match status" value="1"/>
</dbReference>
<keyword evidence="2 6" id="KW-0805">Transcription regulation</keyword>
<comment type="subcellular location">
    <subcellularLocation>
        <location evidence="6">Cytoplasm</location>
    </subcellularLocation>
</comment>
<evidence type="ECO:0000256" key="4">
    <source>
        <dbReference type="ARBA" id="ARBA00023125"/>
    </source>
</evidence>
<evidence type="ECO:0000259" key="7">
    <source>
        <dbReference type="Pfam" id="PF04542"/>
    </source>
</evidence>
<comment type="subunit">
    <text evidence="6">Interacts with RsgI.</text>
</comment>
<dbReference type="Pfam" id="PF04542">
    <property type="entry name" value="Sigma70_r2"/>
    <property type="match status" value="1"/>
</dbReference>
<evidence type="ECO:0000256" key="5">
    <source>
        <dbReference type="ARBA" id="ARBA00023163"/>
    </source>
</evidence>
<dbReference type="NCBIfam" id="TIGR02895">
    <property type="entry name" value="spore_sigI"/>
    <property type="match status" value="1"/>
</dbReference>
<keyword evidence="1 6" id="KW-0963">Cytoplasm</keyword>
<evidence type="ECO:0000256" key="3">
    <source>
        <dbReference type="ARBA" id="ARBA00023082"/>
    </source>
</evidence>
<keyword evidence="9" id="KW-1185">Reference proteome</keyword>
<comment type="function">
    <text evidence="6">Sigma factors are initiation factors that promote the attachment of RNA polymerase to specific initiation sites and are then released.</text>
</comment>
<accession>A0A396S6D5</accession>
<evidence type="ECO:0000256" key="2">
    <source>
        <dbReference type="ARBA" id="ARBA00023015"/>
    </source>
</evidence>
<protein>
    <recommendedName>
        <fullName evidence="6">RNA polymerase sigma factor SigI</fullName>
    </recommendedName>
</protein>
<keyword evidence="4 6" id="KW-0238">DNA-binding</keyword>
<evidence type="ECO:0000313" key="8">
    <source>
        <dbReference type="EMBL" id="RHW35852.1"/>
    </source>
</evidence>
<feature type="domain" description="RNA polymerase sigma-70 region 2" evidence="7">
    <location>
        <begin position="39"/>
        <end position="102"/>
    </location>
</feature>
<dbReference type="GO" id="GO:0016987">
    <property type="term" value="F:sigma factor activity"/>
    <property type="evidence" value="ECO:0007669"/>
    <property type="project" value="UniProtKB-UniRule"/>
</dbReference>
<evidence type="ECO:0000256" key="6">
    <source>
        <dbReference type="HAMAP-Rule" id="MF_02064"/>
    </source>
</evidence>
<comment type="similarity">
    <text evidence="6">Belongs to the sigma-70 factor family. SigI subfamily.</text>
</comment>